<dbReference type="GO" id="GO:0009055">
    <property type="term" value="F:electron transfer activity"/>
    <property type="evidence" value="ECO:0007669"/>
    <property type="project" value="InterPro"/>
</dbReference>
<reference evidence="2" key="1">
    <citation type="submission" date="2008-04" db="EMBL/GenBank/DDBJ databases">
        <title>Complete sequence of chromosome of Methylobacterium populi BJ001.</title>
        <authorList>
            <consortium name="US DOE Joint Genome Institute"/>
            <person name="Copeland A."/>
            <person name="Lucas S."/>
            <person name="Lapidus A."/>
            <person name="Glavina del Rio T."/>
            <person name="Dalin E."/>
            <person name="Tice H."/>
            <person name="Bruce D."/>
            <person name="Goodwin L."/>
            <person name="Pitluck S."/>
            <person name="Chertkov O."/>
            <person name="Brettin T."/>
            <person name="Detter J.C."/>
            <person name="Han C."/>
            <person name="Kuske C.R."/>
            <person name="Schmutz J."/>
            <person name="Larimer F."/>
            <person name="Land M."/>
            <person name="Hauser L."/>
            <person name="Kyrpides N."/>
            <person name="Mikhailova N."/>
            <person name="Marx C."/>
            <person name="Richardson P."/>
        </authorList>
    </citation>
    <scope>NUCLEOTIDE SEQUENCE [LARGE SCALE GENOMIC DNA]</scope>
    <source>
        <strain evidence="2">BJ001</strain>
    </source>
</reference>
<dbReference type="RefSeq" id="WP_012452990.1">
    <property type="nucleotide sequence ID" value="NC_010725.1"/>
</dbReference>
<dbReference type="OrthoDB" id="8438486at2"/>
<dbReference type="InterPro" id="IPR036909">
    <property type="entry name" value="Cyt_c-like_dom_sf"/>
</dbReference>
<dbReference type="STRING" id="441620.Mpop_1065"/>
<keyword evidence="1" id="KW-0732">Signal</keyword>
<dbReference type="GO" id="GO:0020037">
    <property type="term" value="F:heme binding"/>
    <property type="evidence" value="ECO:0007669"/>
    <property type="project" value="InterPro"/>
</dbReference>
<dbReference type="eggNOG" id="COG2010">
    <property type="taxonomic scope" value="Bacteria"/>
</dbReference>
<evidence type="ECO:0008006" key="4">
    <source>
        <dbReference type="Google" id="ProtNLM"/>
    </source>
</evidence>
<evidence type="ECO:0000313" key="3">
    <source>
        <dbReference type="Proteomes" id="UP000007136"/>
    </source>
</evidence>
<gene>
    <name evidence="2" type="ordered locus">Mpop_1065</name>
</gene>
<name>B1ZB02_METPB</name>
<feature type="signal peptide" evidence="1">
    <location>
        <begin position="1"/>
        <end position="20"/>
    </location>
</feature>
<dbReference type="HOGENOM" id="CLU_660245_0_0_5"/>
<feature type="chain" id="PRO_5002773940" description="Cytochrome c domain-containing protein" evidence="1">
    <location>
        <begin position="21"/>
        <end position="416"/>
    </location>
</feature>
<accession>B1ZB02</accession>
<dbReference type="EMBL" id="CP001029">
    <property type="protein sequence ID" value="ACB79240.1"/>
    <property type="molecule type" value="Genomic_DNA"/>
</dbReference>
<evidence type="ECO:0000313" key="2">
    <source>
        <dbReference type="EMBL" id="ACB79240.1"/>
    </source>
</evidence>
<sequence>MRWRLLVWALMLGLPSAAFPADENRVSARGLYDGRPPVGVVARIGSGLSEVPASRVPCRNCHGRDGRGGVEAGSAVPPITPAALTSARLRRPAYDLALFAAAVREGRSSSGRHLDPAMPRFALDDAAITDLWASLPEREAEETTGVEAQSVRFAVASRGGVDLTALMQAAWRERGDPILHGRRIRFERSEPARSDVLASLFDQDAPSSPAPRLFPFAFWSDGDRSDEVRGIVADRSRQVEALVERAPPGARRIAERGQISAQISALPALSGAGGAWDDLSDVTVLSGPALVLASPAGWSTLCGRLGEGAHLFAPLHDVETILPCLRAAGATMTVADPSPQASEAGQHPFAVRLVRTAAAILEEALVQAGRDLTRGRLMQAIGTIRRDDLPWPAIDFTRYPVSGSRSIEVRSIRPRS</sequence>
<evidence type="ECO:0000256" key="1">
    <source>
        <dbReference type="SAM" id="SignalP"/>
    </source>
</evidence>
<protein>
    <recommendedName>
        <fullName evidence="4">Cytochrome c domain-containing protein</fullName>
    </recommendedName>
</protein>
<dbReference type="Proteomes" id="UP000007136">
    <property type="component" value="Chromosome"/>
</dbReference>
<proteinExistence type="predicted"/>
<dbReference type="AlphaFoldDB" id="B1ZB02"/>
<dbReference type="KEGG" id="mpo:Mpop_1065"/>
<organism evidence="2 3">
    <name type="scientific">Methylorubrum populi (strain ATCC BAA-705 / NCIMB 13946 / BJ001)</name>
    <name type="common">Methylobacterium populi</name>
    <dbReference type="NCBI Taxonomy" id="441620"/>
    <lineage>
        <taxon>Bacteria</taxon>
        <taxon>Pseudomonadati</taxon>
        <taxon>Pseudomonadota</taxon>
        <taxon>Alphaproteobacteria</taxon>
        <taxon>Hyphomicrobiales</taxon>
        <taxon>Methylobacteriaceae</taxon>
        <taxon>Methylorubrum</taxon>
    </lineage>
</organism>
<dbReference type="SUPFAM" id="SSF46626">
    <property type="entry name" value="Cytochrome c"/>
    <property type="match status" value="1"/>
</dbReference>